<evidence type="ECO:0000256" key="2">
    <source>
        <dbReference type="ARBA" id="ARBA00022475"/>
    </source>
</evidence>
<dbReference type="InterPro" id="IPR004670">
    <property type="entry name" value="NhaA"/>
</dbReference>
<dbReference type="RefSeq" id="WP_163964073.1">
    <property type="nucleotide sequence ID" value="NZ_JAAIVB010000045.1"/>
</dbReference>
<name>A0A6B3STH9_9BURK</name>
<dbReference type="NCBIfam" id="TIGR00773">
    <property type="entry name" value="NhaA"/>
    <property type="match status" value="1"/>
</dbReference>
<keyword evidence="8" id="KW-1185">Reference proteome</keyword>
<sequence>MPAIHTPLSLTFKRFFDSEKSGGILLILCTLVSPGLANSAFGTSYLHFWHRQVGGMSIEHWVNDGLMAIFFLFIGLELERELYSGELSDLRNALLPIFAAAGGIAVPALIHFSLNAGTPTQPGMGIPMATDIAFALGVLALLGNRVPASLKVFLTALAVMDDLGAIIVIAVFYTAELSAPYLLAALAVFGMLLAMNRLLRVMALLPYLAGGALMWYLMLKSGVHATIAGVLLAFAIPYSSTQDDEASPSHKLEHFLHKPAAFLVLPVFALANTGIAISPDWAQALGSTNSLGILAGLVAGKPLGITLLAFVAVALGICRLPPDLGWKHVLGAGLLGGIGFTMSIFITNLAFVGANAVIDASKMAILLASLSAGTLGFTWLRLTGQPGASHPDPAPPSSR</sequence>
<comment type="function">
    <text evidence="6">Na(+)/H(+) antiporter that extrudes sodium in exchange for external protons.</text>
</comment>
<keyword evidence="2 6" id="KW-1003">Cell membrane</keyword>
<dbReference type="NCBIfam" id="NF007111">
    <property type="entry name" value="PRK09560.1"/>
    <property type="match status" value="1"/>
</dbReference>
<feature type="transmembrane region" description="Helical" evidence="6">
    <location>
        <begin position="90"/>
        <end position="112"/>
    </location>
</feature>
<dbReference type="AlphaFoldDB" id="A0A6B3STH9"/>
<keyword evidence="4 6" id="KW-1133">Transmembrane helix</keyword>
<feature type="transmembrane region" description="Helical" evidence="6">
    <location>
        <begin position="124"/>
        <end position="143"/>
    </location>
</feature>
<gene>
    <name evidence="6 7" type="primary">nhaA</name>
    <name evidence="7" type="ORF">G3574_13735</name>
</gene>
<comment type="similarity">
    <text evidence="6">Belongs to the NhaA Na(+)/H(+) (TC 2.A.33) antiporter family.</text>
</comment>
<organism evidence="7 8">
    <name type="scientific">Noviherbaspirillum galbum</name>
    <dbReference type="NCBI Taxonomy" id="2709383"/>
    <lineage>
        <taxon>Bacteria</taxon>
        <taxon>Pseudomonadati</taxon>
        <taxon>Pseudomonadota</taxon>
        <taxon>Betaproteobacteria</taxon>
        <taxon>Burkholderiales</taxon>
        <taxon>Oxalobacteraceae</taxon>
        <taxon>Noviherbaspirillum</taxon>
    </lineage>
</organism>
<evidence type="ECO:0000256" key="5">
    <source>
        <dbReference type="ARBA" id="ARBA00023136"/>
    </source>
</evidence>
<dbReference type="HAMAP" id="MF_01844">
    <property type="entry name" value="NhaA"/>
    <property type="match status" value="1"/>
</dbReference>
<dbReference type="GO" id="GO:0015385">
    <property type="term" value="F:sodium:proton antiporter activity"/>
    <property type="evidence" value="ECO:0007669"/>
    <property type="project" value="UniProtKB-UniRule"/>
</dbReference>
<evidence type="ECO:0000256" key="3">
    <source>
        <dbReference type="ARBA" id="ARBA00022692"/>
    </source>
</evidence>
<comment type="subcellular location">
    <subcellularLocation>
        <location evidence="1">Cell inner membrane</location>
        <topology evidence="1">Multi-pass membrane protein</topology>
    </subcellularLocation>
    <subcellularLocation>
        <location evidence="6">Cell membrane</location>
        <topology evidence="6">Multi-pass membrane protein</topology>
    </subcellularLocation>
</comment>
<comment type="caution">
    <text evidence="7">The sequence shown here is derived from an EMBL/GenBank/DDBJ whole genome shotgun (WGS) entry which is preliminary data.</text>
</comment>
<reference evidence="7 8" key="1">
    <citation type="submission" date="2020-02" db="EMBL/GenBank/DDBJ databases">
        <authorList>
            <person name="Kim M.K."/>
        </authorList>
    </citation>
    <scope>NUCLEOTIDE SEQUENCE [LARGE SCALE GENOMIC DNA]</scope>
    <source>
        <strain evidence="7 8">17J57-3</strain>
    </source>
</reference>
<feature type="transmembrane region" description="Helical" evidence="6">
    <location>
        <begin position="329"/>
        <end position="351"/>
    </location>
</feature>
<evidence type="ECO:0000313" key="8">
    <source>
        <dbReference type="Proteomes" id="UP000482155"/>
    </source>
</evidence>
<evidence type="ECO:0000256" key="4">
    <source>
        <dbReference type="ARBA" id="ARBA00022989"/>
    </source>
</evidence>
<keyword evidence="6" id="KW-0915">Sodium</keyword>
<dbReference type="PANTHER" id="PTHR30341:SF0">
    <property type="entry name" value="NA(+)_H(+) ANTIPORTER NHAA"/>
    <property type="match status" value="1"/>
</dbReference>
<feature type="transmembrane region" description="Helical" evidence="6">
    <location>
        <begin position="363"/>
        <end position="380"/>
    </location>
</feature>
<feature type="transmembrane region" description="Helical" evidence="6">
    <location>
        <begin position="178"/>
        <end position="194"/>
    </location>
</feature>
<feature type="transmembrane region" description="Helical" evidence="6">
    <location>
        <begin position="291"/>
        <end position="317"/>
    </location>
</feature>
<protein>
    <recommendedName>
        <fullName evidence="6">Na(+)/H(+) antiporter NhaA</fullName>
    </recommendedName>
    <alternativeName>
        <fullName evidence="6">Sodium/proton antiporter NhaA</fullName>
    </alternativeName>
</protein>
<comment type="catalytic activity">
    <reaction evidence="6">
        <text>Na(+)(in) + 2 H(+)(out) = Na(+)(out) + 2 H(+)(in)</text>
        <dbReference type="Rhea" id="RHEA:29251"/>
        <dbReference type="ChEBI" id="CHEBI:15378"/>
        <dbReference type="ChEBI" id="CHEBI:29101"/>
    </reaction>
</comment>
<dbReference type="Pfam" id="PF06965">
    <property type="entry name" value="Na_H_antiport_1"/>
    <property type="match status" value="1"/>
</dbReference>
<dbReference type="Gene3D" id="1.20.1530.10">
    <property type="entry name" value="Na+/H+ antiporter like domain"/>
    <property type="match status" value="1"/>
</dbReference>
<accession>A0A6B3STH9</accession>
<feature type="transmembrane region" description="Helical" evidence="6">
    <location>
        <begin position="150"/>
        <end position="172"/>
    </location>
</feature>
<feature type="transmembrane region" description="Helical" evidence="6">
    <location>
        <begin position="223"/>
        <end position="239"/>
    </location>
</feature>
<dbReference type="GO" id="GO:0006885">
    <property type="term" value="P:regulation of pH"/>
    <property type="evidence" value="ECO:0007669"/>
    <property type="project" value="UniProtKB-UniRule"/>
</dbReference>
<evidence type="ECO:0000256" key="1">
    <source>
        <dbReference type="ARBA" id="ARBA00004429"/>
    </source>
</evidence>
<dbReference type="EMBL" id="JAAIVB010000045">
    <property type="protein sequence ID" value="NEX62146.1"/>
    <property type="molecule type" value="Genomic_DNA"/>
</dbReference>
<proteinExistence type="inferred from homology"/>
<keyword evidence="5 6" id="KW-0472">Membrane</keyword>
<evidence type="ECO:0000256" key="6">
    <source>
        <dbReference type="HAMAP-Rule" id="MF_01844"/>
    </source>
</evidence>
<dbReference type="PANTHER" id="PTHR30341">
    <property type="entry name" value="SODIUM ION/PROTON ANTIPORTER NHAA-RELATED"/>
    <property type="match status" value="1"/>
</dbReference>
<feature type="transmembrane region" description="Helical" evidence="6">
    <location>
        <begin position="260"/>
        <end position="279"/>
    </location>
</feature>
<evidence type="ECO:0000313" key="7">
    <source>
        <dbReference type="EMBL" id="NEX62146.1"/>
    </source>
</evidence>
<keyword evidence="6" id="KW-0050">Antiport</keyword>
<keyword evidence="6" id="KW-0739">Sodium transport</keyword>
<dbReference type="GO" id="GO:0005886">
    <property type="term" value="C:plasma membrane"/>
    <property type="evidence" value="ECO:0007669"/>
    <property type="project" value="UniProtKB-SubCell"/>
</dbReference>
<dbReference type="InterPro" id="IPR023171">
    <property type="entry name" value="Na/H_antiporter_dom_sf"/>
</dbReference>
<keyword evidence="6" id="KW-0813">Transport</keyword>
<feature type="transmembrane region" description="Helical" evidence="6">
    <location>
        <begin position="61"/>
        <end position="78"/>
    </location>
</feature>
<dbReference type="Proteomes" id="UP000482155">
    <property type="component" value="Unassembled WGS sequence"/>
</dbReference>
<keyword evidence="3 6" id="KW-0812">Transmembrane</keyword>
<keyword evidence="6" id="KW-0406">Ion transport</keyword>